<dbReference type="Proteomes" id="UP000095286">
    <property type="component" value="Unplaced"/>
</dbReference>
<dbReference type="WBParaSite" id="RSKR_0000703800.1">
    <property type="protein sequence ID" value="RSKR_0000703800.1"/>
    <property type="gene ID" value="RSKR_0000703800"/>
</dbReference>
<evidence type="ECO:0000313" key="1">
    <source>
        <dbReference type="Proteomes" id="UP000095286"/>
    </source>
</evidence>
<proteinExistence type="predicted"/>
<organism evidence="1 2">
    <name type="scientific">Rhabditophanes sp. KR3021</name>
    <dbReference type="NCBI Taxonomy" id="114890"/>
    <lineage>
        <taxon>Eukaryota</taxon>
        <taxon>Metazoa</taxon>
        <taxon>Ecdysozoa</taxon>
        <taxon>Nematoda</taxon>
        <taxon>Chromadorea</taxon>
        <taxon>Rhabditida</taxon>
        <taxon>Tylenchina</taxon>
        <taxon>Panagrolaimomorpha</taxon>
        <taxon>Strongyloidoidea</taxon>
        <taxon>Alloionematidae</taxon>
        <taxon>Rhabditophanes</taxon>
    </lineage>
</organism>
<protein>
    <submittedName>
        <fullName evidence="2">Uncharacterized protein</fullName>
    </submittedName>
</protein>
<reference evidence="2" key="1">
    <citation type="submission" date="2016-11" db="UniProtKB">
        <authorList>
            <consortium name="WormBaseParasite"/>
        </authorList>
    </citation>
    <scope>IDENTIFICATION</scope>
    <source>
        <strain evidence="2">KR3021</strain>
    </source>
</reference>
<sequence length="111" mass="13386">MIVWEWRRVYRQWLRNAFPVKNISYKDATRKKLILGFAFFFVGWKLFGFMIQDKILFRWDEASGEMRYFDVPEAKELVKKELLQQEKESYKKPSVADPSFVTSTIFNLDSD</sequence>
<name>A0AC35U3B1_9BILA</name>
<evidence type="ECO:0000313" key="2">
    <source>
        <dbReference type="WBParaSite" id="RSKR_0000703800.1"/>
    </source>
</evidence>
<accession>A0AC35U3B1</accession>